<name>A0A1V2ULK8_ENTMU</name>
<protein>
    <submittedName>
        <fullName evidence="6">Replication initiation and membrane attachment</fullName>
    </submittedName>
</protein>
<evidence type="ECO:0000313" key="5">
    <source>
        <dbReference type="EMBL" id="NMP57742.1"/>
    </source>
</evidence>
<dbReference type="Proteomes" id="UP000189299">
    <property type="component" value="Unassembled WGS sequence"/>
</dbReference>
<evidence type="ECO:0000259" key="4">
    <source>
        <dbReference type="Pfam" id="PF25888"/>
    </source>
</evidence>
<dbReference type="OrthoDB" id="2082007at2"/>
<comment type="caution">
    <text evidence="6">The sequence shown here is derived from an EMBL/GenBank/DDBJ whole genome shotgun (WGS) entry which is preliminary data.</text>
</comment>
<evidence type="ECO:0000256" key="2">
    <source>
        <dbReference type="SAM" id="MobiDB-lite"/>
    </source>
</evidence>
<reference evidence="6 7" key="1">
    <citation type="submission" date="2016-12" db="EMBL/GenBank/DDBJ databases">
        <authorList>
            <person name="Song W.-J."/>
            <person name="Kurnit D.M."/>
        </authorList>
    </citation>
    <scope>NUCLEOTIDE SEQUENCE [LARGE SCALE GENOMIC DNA]</scope>
    <source>
        <strain evidence="6 7">CGB1038-1_S1</strain>
    </source>
</reference>
<accession>A0A1V2ULK8</accession>
<proteinExistence type="inferred from homology"/>
<feature type="domain" description="Replicative helicase loading/DNA remodeling protein DnaB N-terminal winged helix" evidence="4">
    <location>
        <begin position="27"/>
        <end position="218"/>
    </location>
</feature>
<dbReference type="STRING" id="53346.A5802_001185"/>
<evidence type="ECO:0000259" key="3">
    <source>
        <dbReference type="Pfam" id="PF07261"/>
    </source>
</evidence>
<evidence type="ECO:0000256" key="1">
    <source>
        <dbReference type="ARBA" id="ARBA00093462"/>
    </source>
</evidence>
<dbReference type="Pfam" id="PF25888">
    <property type="entry name" value="WHD_DnaB"/>
    <property type="match status" value="1"/>
</dbReference>
<dbReference type="AlphaFoldDB" id="A0A1V2ULK8"/>
<gene>
    <name evidence="6" type="ORF">BTN92_03620</name>
    <name evidence="5" type="ORF">HI921_04540</name>
</gene>
<dbReference type="EMBL" id="JABCAG010000009">
    <property type="protein sequence ID" value="NMP57742.1"/>
    <property type="molecule type" value="Genomic_DNA"/>
</dbReference>
<dbReference type="EMBL" id="MSTR01000003">
    <property type="protein sequence ID" value="ONN43939.1"/>
    <property type="molecule type" value="Genomic_DNA"/>
</dbReference>
<sequence length="460" mass="52723">MENAWKELQPKNIYQGRKSSPLKEEGKSALLSLYQPLIGGEALSLYLTLYSEISLETGVGPEGLHADLLSSLSCGLPQFYEARKKLEGIGLLEVYFKKDENLGNCFLYELLEPMDVPTFFNDTLLSFLLLEKVGERRFNQLTELFKPKNLSHEGYQKITKKFLEVYRFNETVYAANQEQVESIQQQFTPVEPKSLIADSDSFDWTFLTDWLKKQHINQLTEPVLQQAKTYQQLYGFDELTLGELLLQSFDFTTEEVSLKELQRIVLLRQQQQNTLRQSSNTLVTDQSAETGVPVNQALPSAAQQLIQVARQTPPMRYLEAIKKEKGGYVSKQENWLLQDLVTQSGLSSSVINILINYVLVIKNHASLNASFVNTIANEWAQKKISTPEEAIEHLHTLSTKAKQPKASKQNNTSNYRRNVRREKLPDWVNQPKDETQISTEKKAEIDRRFKEYLAKKEGES</sequence>
<feature type="region of interest" description="Disordered" evidence="2">
    <location>
        <begin position="398"/>
        <end position="441"/>
    </location>
</feature>
<comment type="similarity">
    <text evidence="1">Belongs to the DnaB/DnaD family.</text>
</comment>
<dbReference type="Pfam" id="PF07261">
    <property type="entry name" value="DnaB_2"/>
    <property type="match status" value="1"/>
</dbReference>
<dbReference type="InterPro" id="IPR006343">
    <property type="entry name" value="DnaB/C_C"/>
</dbReference>
<dbReference type="Gene3D" id="1.10.10.630">
    <property type="entry name" value="DnaD domain-like"/>
    <property type="match status" value="1"/>
</dbReference>
<dbReference type="RefSeq" id="WP_062805162.1">
    <property type="nucleotide sequence ID" value="NZ_CABMMO010000003.1"/>
</dbReference>
<dbReference type="InterPro" id="IPR058660">
    <property type="entry name" value="WHD_DnaB"/>
</dbReference>
<feature type="compositionally biased region" description="Basic and acidic residues" evidence="2">
    <location>
        <begin position="421"/>
        <end position="441"/>
    </location>
</feature>
<dbReference type="InterPro" id="IPR034829">
    <property type="entry name" value="DnaD-like_sf"/>
</dbReference>
<evidence type="ECO:0000313" key="7">
    <source>
        <dbReference type="Proteomes" id="UP000189299"/>
    </source>
</evidence>
<evidence type="ECO:0000313" key="8">
    <source>
        <dbReference type="Proteomes" id="UP000557857"/>
    </source>
</evidence>
<feature type="compositionally biased region" description="Polar residues" evidence="2">
    <location>
        <begin position="398"/>
        <end position="416"/>
    </location>
</feature>
<evidence type="ECO:0000313" key="6">
    <source>
        <dbReference type="EMBL" id="ONN43939.1"/>
    </source>
</evidence>
<reference evidence="5 8" key="2">
    <citation type="submission" date="2020-04" db="EMBL/GenBank/DDBJ databases">
        <authorList>
            <person name="Abaymova A."/>
            <person name="Teymurazov M."/>
            <person name="Tazyna O."/>
            <person name="Chatushin Y."/>
            <person name="Svetoch E."/>
            <person name="Pereligyn V."/>
            <person name="Pohylenko V."/>
            <person name="Platonov M."/>
            <person name="Kartsev N."/>
            <person name="Skryabin Y."/>
            <person name="Sizova A."/>
            <person name="Solomentsev V."/>
            <person name="Kislichkina A."/>
            <person name="Bogun A."/>
        </authorList>
    </citation>
    <scope>NUCLEOTIDE SEQUENCE [LARGE SCALE GENOMIC DNA]</scope>
    <source>
        <strain evidence="5">SCPM-O-B-8398</strain>
        <strain evidence="8">SCPM-O-B-8398 (E28)</strain>
    </source>
</reference>
<feature type="domain" description="DnaB/C C-terminal" evidence="3">
    <location>
        <begin position="319"/>
        <end position="393"/>
    </location>
</feature>
<organism evidence="6 7">
    <name type="scientific">Enterococcus mundtii</name>
    <dbReference type="NCBI Taxonomy" id="53346"/>
    <lineage>
        <taxon>Bacteria</taxon>
        <taxon>Bacillati</taxon>
        <taxon>Bacillota</taxon>
        <taxon>Bacilli</taxon>
        <taxon>Lactobacillales</taxon>
        <taxon>Enterococcaceae</taxon>
        <taxon>Enterococcus</taxon>
    </lineage>
</organism>
<dbReference type="Proteomes" id="UP000557857">
    <property type="component" value="Unassembled WGS sequence"/>
</dbReference>